<reference evidence="1 2" key="1">
    <citation type="submission" date="2020-02" db="EMBL/GenBank/DDBJ databases">
        <title>Genomic and physiological characterization of two novel Nitrospinaceae genera.</title>
        <authorList>
            <person name="Mueller A.J."/>
            <person name="Jung M.-Y."/>
            <person name="Strachan C.R."/>
            <person name="Herbold C.W."/>
            <person name="Kirkegaard R.H."/>
            <person name="Daims H."/>
        </authorList>
    </citation>
    <scope>NUCLEOTIDE SEQUENCE [LARGE SCALE GENOMIC DNA]</scope>
    <source>
        <strain evidence="1">EB</strain>
    </source>
</reference>
<sequence length="65" mass="7182">MSNTTGNTKARVFENAFYRAAGKLMEKIKLPGRKPGPLDNAGTHVYLTCFWAQELAARKEGVVLN</sequence>
<gene>
    <name evidence="1" type="ORF">G3M70_02020</name>
</gene>
<dbReference type="InterPro" id="IPR004436">
    <property type="entry name" value="Isocitrate_DH_NADP_mono"/>
</dbReference>
<protein>
    <submittedName>
        <fullName evidence="1">Uncharacterized protein</fullName>
    </submittedName>
</protein>
<name>A0A7T0BTI2_9BACT</name>
<evidence type="ECO:0000313" key="1">
    <source>
        <dbReference type="EMBL" id="QPJ60729.1"/>
    </source>
</evidence>
<dbReference type="Proteomes" id="UP000594688">
    <property type="component" value="Chromosome"/>
</dbReference>
<dbReference type="SUPFAM" id="SSF53659">
    <property type="entry name" value="Isocitrate/Isopropylmalate dehydrogenase-like"/>
    <property type="match status" value="1"/>
</dbReference>
<evidence type="ECO:0000313" key="2">
    <source>
        <dbReference type="Proteomes" id="UP000594688"/>
    </source>
</evidence>
<dbReference type="Pfam" id="PF03971">
    <property type="entry name" value="IDH"/>
    <property type="match status" value="1"/>
</dbReference>
<dbReference type="AlphaFoldDB" id="A0A7T0BTI2"/>
<dbReference type="GO" id="GO:0006099">
    <property type="term" value="P:tricarboxylic acid cycle"/>
    <property type="evidence" value="ECO:0007669"/>
    <property type="project" value="InterPro"/>
</dbReference>
<proteinExistence type="predicted"/>
<dbReference type="EMBL" id="CP048685">
    <property type="protein sequence ID" value="QPJ60729.1"/>
    <property type="molecule type" value="Genomic_DNA"/>
</dbReference>
<organism evidence="1 2">
    <name type="scientific">Candidatus Nitronauta litoralis</name>
    <dbReference type="NCBI Taxonomy" id="2705533"/>
    <lineage>
        <taxon>Bacteria</taxon>
        <taxon>Pseudomonadati</taxon>
        <taxon>Nitrospinota/Tectimicrobiota group</taxon>
        <taxon>Nitrospinota</taxon>
        <taxon>Nitrospinia</taxon>
        <taxon>Nitrospinales</taxon>
        <taxon>Nitrospinaceae</taxon>
        <taxon>Candidatus Nitronauta</taxon>
    </lineage>
</organism>
<accession>A0A7T0BTI2</accession>
<dbReference type="KEGG" id="nli:G3M70_02020"/>
<dbReference type="GO" id="GO:0004450">
    <property type="term" value="F:isocitrate dehydrogenase (NADP+) activity"/>
    <property type="evidence" value="ECO:0007669"/>
    <property type="project" value="InterPro"/>
</dbReference>